<name>A0AAW3F532_BURGA</name>
<evidence type="ECO:0000313" key="1">
    <source>
        <dbReference type="EMBL" id="KGC16279.1"/>
    </source>
</evidence>
<comment type="caution">
    <text evidence="1">The sequence shown here is derived from an EMBL/GenBank/DDBJ whole genome shotgun (WGS) entry which is preliminary data.</text>
</comment>
<dbReference type="KEGG" id="bgo:BM43_1365"/>
<dbReference type="Proteomes" id="UP000029590">
    <property type="component" value="Unassembled WGS sequence"/>
</dbReference>
<dbReference type="EMBL" id="JPGG01000015">
    <property type="protein sequence ID" value="KGC16279.1"/>
    <property type="molecule type" value="Genomic_DNA"/>
</dbReference>
<gene>
    <name evidence="1" type="ORF">DM48_4279</name>
</gene>
<evidence type="ECO:0000313" key="2">
    <source>
        <dbReference type="Proteomes" id="UP000029590"/>
    </source>
</evidence>
<reference evidence="1 2" key="1">
    <citation type="submission" date="2014-04" db="EMBL/GenBank/DDBJ databases">
        <authorList>
            <person name="Bishop-Lilly K.A."/>
            <person name="Broomall S.M."/>
            <person name="Chain P.S."/>
            <person name="Chertkov O."/>
            <person name="Coyne S.R."/>
            <person name="Daligault H.E."/>
            <person name="Davenport K.W."/>
            <person name="Erkkila T."/>
            <person name="Frey K.G."/>
            <person name="Gibbons H.S."/>
            <person name="Gu W."/>
            <person name="Jaissle J."/>
            <person name="Johnson S.L."/>
            <person name="Koroleva G.I."/>
            <person name="Ladner J.T."/>
            <person name="Lo C.-C."/>
            <person name="Minogue T.D."/>
            <person name="Munk C."/>
            <person name="Palacios G.F."/>
            <person name="Redden C.L."/>
            <person name="Rosenzweig C.N."/>
            <person name="Scholz M.B."/>
            <person name="Teshima H."/>
            <person name="Xu Y."/>
        </authorList>
    </citation>
    <scope>NUCLEOTIDE SEQUENCE [LARGE SCALE GENOMIC DNA]</scope>
    <source>
        <strain evidence="2">gladioli</strain>
    </source>
</reference>
<protein>
    <submittedName>
        <fullName evidence="1">Uncharacterized protein</fullName>
    </submittedName>
</protein>
<proteinExistence type="predicted"/>
<organism evidence="1 2">
    <name type="scientific">Burkholderia gladioli</name>
    <name type="common">Pseudomonas marginata</name>
    <name type="synonym">Phytomonas marginata</name>
    <dbReference type="NCBI Taxonomy" id="28095"/>
    <lineage>
        <taxon>Bacteria</taxon>
        <taxon>Pseudomonadati</taxon>
        <taxon>Pseudomonadota</taxon>
        <taxon>Betaproteobacteria</taxon>
        <taxon>Burkholderiales</taxon>
        <taxon>Burkholderiaceae</taxon>
        <taxon>Burkholderia</taxon>
    </lineage>
</organism>
<dbReference type="RefSeq" id="WP_144417692.1">
    <property type="nucleotide sequence ID" value="NZ_CADEVY010000003.1"/>
</dbReference>
<dbReference type="AlphaFoldDB" id="A0AAW3F532"/>
<accession>A0AAW3F532</accession>
<sequence length="100" mass="11393">MNTHQYHLVDAQARNMINLREHASEITRAFRYVPFRHGGLKIHPDCFEFTTPDPLTRTDSRLMGKAIAASATTLAAMAVKVYEAARDSKSRTSTQLFKRR</sequence>